<gene>
    <name evidence="3" type="ORF">H4R20_003775</name>
</gene>
<dbReference type="GO" id="GO:0000390">
    <property type="term" value="P:spliceosomal complex disassembly"/>
    <property type="evidence" value="ECO:0007669"/>
    <property type="project" value="InterPro"/>
</dbReference>
<dbReference type="EMBL" id="JANBUO010000855">
    <property type="protein sequence ID" value="KAJ2801190.1"/>
    <property type="molecule type" value="Genomic_DNA"/>
</dbReference>
<name>A0A9W8HZW3_9FUNG</name>
<accession>A0A9W8HZW3</accession>
<comment type="caution">
    <text evidence="3">The sequence shown here is derived from an EMBL/GenBank/DDBJ whole genome shotgun (WGS) entry which is preliminary data.</text>
</comment>
<evidence type="ECO:0000256" key="2">
    <source>
        <dbReference type="SAM" id="MobiDB-lite"/>
    </source>
</evidence>
<protein>
    <submittedName>
        <fullName evidence="3">Uncharacterized protein</fullName>
    </submittedName>
</protein>
<keyword evidence="4" id="KW-1185">Reference proteome</keyword>
<sequence length="213" mass="23893">MEDSKTKADTTAYPFSSEGLPNAKDIYMAKKLRQQRRAAQQMDAAESAGEEDFIKLSDDMANSQISSEEPDNLGGPAVEGEDEYDAVIIDKSERAEFARSTKKSLEETIERAHDDELSEWEHAQLRNAGIATLKESTGKQMPPPKDGGFEFNSEDLKFMIAQEKNQLDIDKERLKSAKERLEASALAIENLQRDVEQAQKQYDHFASLAKDMA</sequence>
<dbReference type="OrthoDB" id="5599645at2759"/>
<evidence type="ECO:0000256" key="1">
    <source>
        <dbReference type="SAM" id="Coils"/>
    </source>
</evidence>
<proteinExistence type="predicted"/>
<organism evidence="3 4">
    <name type="scientific">Coemansia guatemalensis</name>
    <dbReference type="NCBI Taxonomy" id="2761395"/>
    <lineage>
        <taxon>Eukaryota</taxon>
        <taxon>Fungi</taxon>
        <taxon>Fungi incertae sedis</taxon>
        <taxon>Zoopagomycota</taxon>
        <taxon>Kickxellomycotina</taxon>
        <taxon>Kickxellomycetes</taxon>
        <taxon>Kickxellales</taxon>
        <taxon>Kickxellaceae</taxon>
        <taxon>Coemansia</taxon>
    </lineage>
</organism>
<feature type="region of interest" description="Disordered" evidence="2">
    <location>
        <begin position="1"/>
        <end position="20"/>
    </location>
</feature>
<reference evidence="3" key="1">
    <citation type="submission" date="2022-07" db="EMBL/GenBank/DDBJ databases">
        <title>Phylogenomic reconstructions and comparative analyses of Kickxellomycotina fungi.</title>
        <authorList>
            <person name="Reynolds N.K."/>
            <person name="Stajich J.E."/>
            <person name="Barry K."/>
            <person name="Grigoriev I.V."/>
            <person name="Crous P."/>
            <person name="Smith M.E."/>
        </authorList>
    </citation>
    <scope>NUCLEOTIDE SEQUENCE</scope>
    <source>
        <strain evidence="3">NRRL 1565</strain>
    </source>
</reference>
<dbReference type="GO" id="GO:0071008">
    <property type="term" value="C:U2-type post-mRNA release spliceosomal complex"/>
    <property type="evidence" value="ECO:0007669"/>
    <property type="project" value="InterPro"/>
</dbReference>
<evidence type="ECO:0000313" key="4">
    <source>
        <dbReference type="Proteomes" id="UP001140094"/>
    </source>
</evidence>
<feature type="coiled-coil region" evidence="1">
    <location>
        <begin position="160"/>
        <end position="208"/>
    </location>
</feature>
<feature type="region of interest" description="Disordered" evidence="2">
    <location>
        <begin position="37"/>
        <end position="79"/>
    </location>
</feature>
<dbReference type="Pfam" id="PF15458">
    <property type="entry name" value="NTR2"/>
    <property type="match status" value="1"/>
</dbReference>
<evidence type="ECO:0000313" key="3">
    <source>
        <dbReference type="EMBL" id="KAJ2801190.1"/>
    </source>
</evidence>
<dbReference type="InterPro" id="IPR028211">
    <property type="entry name" value="Ntr2"/>
</dbReference>
<dbReference type="Proteomes" id="UP001140094">
    <property type="component" value="Unassembled WGS sequence"/>
</dbReference>
<dbReference type="AlphaFoldDB" id="A0A9W8HZW3"/>
<keyword evidence="1" id="KW-0175">Coiled coil</keyword>